<dbReference type="Gene3D" id="4.10.520.10">
    <property type="entry name" value="IHF-like DNA-binding proteins"/>
    <property type="match status" value="1"/>
</dbReference>
<dbReference type="InterPro" id="IPR000119">
    <property type="entry name" value="Hist_DNA-bd"/>
</dbReference>
<protein>
    <submittedName>
        <fullName evidence="5">Integration host factor subunit beta</fullName>
    </submittedName>
</protein>
<dbReference type="EMBL" id="JBEPMM010000003">
    <property type="protein sequence ID" value="MET3692218.1"/>
    <property type="molecule type" value="Genomic_DNA"/>
</dbReference>
<evidence type="ECO:0000256" key="1">
    <source>
        <dbReference type="ARBA" id="ARBA00010529"/>
    </source>
</evidence>
<evidence type="ECO:0000256" key="2">
    <source>
        <dbReference type="ARBA" id="ARBA00023067"/>
    </source>
</evidence>
<proteinExistence type="inferred from homology"/>
<dbReference type="SMART" id="SM00411">
    <property type="entry name" value="BHL"/>
    <property type="match status" value="1"/>
</dbReference>
<name>A0ABV2L316_9HYPH</name>
<reference evidence="5 6" key="1">
    <citation type="submission" date="2024-06" db="EMBL/GenBank/DDBJ databases">
        <title>Genomic Encyclopedia of Type Strains, Phase IV (KMG-IV): sequencing the most valuable type-strain genomes for metagenomic binning, comparative biology and taxonomic classification.</title>
        <authorList>
            <person name="Goeker M."/>
        </authorList>
    </citation>
    <scope>NUCLEOTIDE SEQUENCE [LARGE SCALE GENOMIC DNA]</scope>
    <source>
        <strain evidence="5 6">DSM 21331</strain>
    </source>
</reference>
<dbReference type="InterPro" id="IPR010992">
    <property type="entry name" value="IHF-like_DNA-bd_dom_sf"/>
</dbReference>
<dbReference type="PRINTS" id="PR01727">
    <property type="entry name" value="DNABINDINGHU"/>
</dbReference>
<dbReference type="PANTHER" id="PTHR33175">
    <property type="entry name" value="DNA-BINDING PROTEIN HU"/>
    <property type="match status" value="1"/>
</dbReference>
<keyword evidence="2" id="KW-0226">DNA condensation</keyword>
<comment type="similarity">
    <text evidence="1 4">Belongs to the bacterial histone-like protein family.</text>
</comment>
<dbReference type="CDD" id="cd13836">
    <property type="entry name" value="IHF_B"/>
    <property type="match status" value="1"/>
</dbReference>
<keyword evidence="3" id="KW-0238">DNA-binding</keyword>
<comment type="caution">
    <text evidence="5">The sequence shown here is derived from an EMBL/GenBank/DDBJ whole genome shotgun (WGS) entry which is preliminary data.</text>
</comment>
<dbReference type="SUPFAM" id="SSF47729">
    <property type="entry name" value="IHF-like DNA-binding proteins"/>
    <property type="match status" value="1"/>
</dbReference>
<evidence type="ECO:0000256" key="3">
    <source>
        <dbReference type="ARBA" id="ARBA00023125"/>
    </source>
</evidence>
<sequence length="123" mass="13383">MVRSGLVARIAGRSPHLSEAEIDAVVSAILQRIGDALTAGDRVELRGFGVFAPFSRRSHSGLNPYTKRPIQIGDRRLISFKPAKSIKRHVEDVAARTIVDRKIAAVRLRLNGHASTDASPSHP</sequence>
<accession>A0ABV2L316</accession>
<keyword evidence="6" id="KW-1185">Reference proteome</keyword>
<dbReference type="RefSeq" id="WP_238282572.1">
    <property type="nucleotide sequence ID" value="NZ_BPQL01000179.1"/>
</dbReference>
<dbReference type="Proteomes" id="UP001549145">
    <property type="component" value="Unassembled WGS sequence"/>
</dbReference>
<dbReference type="PANTHER" id="PTHR33175:SF3">
    <property type="entry name" value="DNA-BINDING PROTEIN HU-BETA"/>
    <property type="match status" value="1"/>
</dbReference>
<evidence type="ECO:0000256" key="4">
    <source>
        <dbReference type="RuleBase" id="RU003939"/>
    </source>
</evidence>
<evidence type="ECO:0000313" key="6">
    <source>
        <dbReference type="Proteomes" id="UP001549145"/>
    </source>
</evidence>
<gene>
    <name evidence="5" type="ORF">ABID43_001749</name>
</gene>
<dbReference type="Pfam" id="PF00216">
    <property type="entry name" value="Bac_DNA_binding"/>
    <property type="match status" value="1"/>
</dbReference>
<organism evidence="5 6">
    <name type="scientific">Methylobacterium goesingense</name>
    <dbReference type="NCBI Taxonomy" id="243690"/>
    <lineage>
        <taxon>Bacteria</taxon>
        <taxon>Pseudomonadati</taxon>
        <taxon>Pseudomonadota</taxon>
        <taxon>Alphaproteobacteria</taxon>
        <taxon>Hyphomicrobiales</taxon>
        <taxon>Methylobacteriaceae</taxon>
        <taxon>Methylobacterium</taxon>
    </lineage>
</organism>
<evidence type="ECO:0000313" key="5">
    <source>
        <dbReference type="EMBL" id="MET3692218.1"/>
    </source>
</evidence>